<dbReference type="EMBL" id="BSYO01000013">
    <property type="protein sequence ID" value="GMH13610.1"/>
    <property type="molecule type" value="Genomic_DNA"/>
</dbReference>
<organism evidence="2 3">
    <name type="scientific">Nepenthes gracilis</name>
    <name type="common">Slender pitcher plant</name>
    <dbReference type="NCBI Taxonomy" id="150966"/>
    <lineage>
        <taxon>Eukaryota</taxon>
        <taxon>Viridiplantae</taxon>
        <taxon>Streptophyta</taxon>
        <taxon>Embryophyta</taxon>
        <taxon>Tracheophyta</taxon>
        <taxon>Spermatophyta</taxon>
        <taxon>Magnoliopsida</taxon>
        <taxon>eudicotyledons</taxon>
        <taxon>Gunneridae</taxon>
        <taxon>Pentapetalae</taxon>
        <taxon>Caryophyllales</taxon>
        <taxon>Nepenthaceae</taxon>
        <taxon>Nepenthes</taxon>
    </lineage>
</organism>
<gene>
    <name evidence="2" type="ORF">Nepgr_015451</name>
</gene>
<keyword evidence="3" id="KW-1185">Reference proteome</keyword>
<sequence>MARILSLTLTLTRLSTSVSPLPIHLSPRILAYRNRSTLPSKVKLIEIDLESSYSDGVSDVEVVGIRKLQDVIHSIVIRRSAPDWLPFIPGSSYWVPPKPSTDNFVKFVGKLTNPLTEEEILSLTTARGWPSSSYFLEDVVSENSAPVVVHGQTNSGEASKKDED</sequence>
<keyword evidence="1" id="KW-0732">Signal</keyword>
<accession>A0AAD3SL27</accession>
<dbReference type="PANTHER" id="PTHR33972">
    <property type="entry name" value="EXPRESSED PROTEIN"/>
    <property type="match status" value="1"/>
</dbReference>
<feature type="signal peptide" evidence="1">
    <location>
        <begin position="1"/>
        <end position="17"/>
    </location>
</feature>
<comment type="caution">
    <text evidence="2">The sequence shown here is derived from an EMBL/GenBank/DDBJ whole genome shotgun (WGS) entry which is preliminary data.</text>
</comment>
<dbReference type="Proteomes" id="UP001279734">
    <property type="component" value="Unassembled WGS sequence"/>
</dbReference>
<evidence type="ECO:0000313" key="3">
    <source>
        <dbReference type="Proteomes" id="UP001279734"/>
    </source>
</evidence>
<evidence type="ECO:0000256" key="1">
    <source>
        <dbReference type="SAM" id="SignalP"/>
    </source>
</evidence>
<dbReference type="PANTHER" id="PTHR33972:SF2">
    <property type="entry name" value="OS04G0606700 PROTEIN"/>
    <property type="match status" value="1"/>
</dbReference>
<reference evidence="2" key="1">
    <citation type="submission" date="2023-05" db="EMBL/GenBank/DDBJ databases">
        <title>Nepenthes gracilis genome sequencing.</title>
        <authorList>
            <person name="Fukushima K."/>
        </authorList>
    </citation>
    <scope>NUCLEOTIDE SEQUENCE</scope>
    <source>
        <strain evidence="2">SING2019-196</strain>
    </source>
</reference>
<protein>
    <submittedName>
        <fullName evidence="2">Uncharacterized protein</fullName>
    </submittedName>
</protein>
<proteinExistence type="predicted"/>
<feature type="chain" id="PRO_5042181292" evidence="1">
    <location>
        <begin position="18"/>
        <end position="164"/>
    </location>
</feature>
<name>A0AAD3SL27_NEPGR</name>
<dbReference type="AlphaFoldDB" id="A0AAD3SL27"/>
<evidence type="ECO:0000313" key="2">
    <source>
        <dbReference type="EMBL" id="GMH13610.1"/>
    </source>
</evidence>